<reference evidence="2 3" key="1">
    <citation type="submission" date="2018-11" db="EMBL/GenBank/DDBJ databases">
        <title>Genomic Encyclopedia of Type Strains, Phase IV (KMG-IV): sequencing the most valuable type-strain genomes for metagenomic binning, comparative biology and taxonomic classification.</title>
        <authorList>
            <person name="Goeker M."/>
        </authorList>
    </citation>
    <scope>NUCLEOTIDE SEQUENCE [LARGE SCALE GENOMIC DNA]</scope>
    <source>
        <strain evidence="2 3">DSM 18090</strain>
    </source>
</reference>
<evidence type="ECO:0000313" key="2">
    <source>
        <dbReference type="EMBL" id="RPF53882.1"/>
    </source>
</evidence>
<dbReference type="Proteomes" id="UP000276443">
    <property type="component" value="Unassembled WGS sequence"/>
</dbReference>
<evidence type="ECO:0000256" key="1">
    <source>
        <dbReference type="SAM" id="Phobius"/>
    </source>
</evidence>
<keyword evidence="1" id="KW-0812">Transmembrane</keyword>
<gene>
    <name evidence="2" type="ORF">EDC24_1065</name>
</gene>
<protein>
    <recommendedName>
        <fullName evidence="4">YfzA-like protein</fullName>
    </recommendedName>
</protein>
<organism evidence="2 3">
    <name type="scientific">Aquisalibacillus elongatus</name>
    <dbReference type="NCBI Taxonomy" id="485577"/>
    <lineage>
        <taxon>Bacteria</taxon>
        <taxon>Bacillati</taxon>
        <taxon>Bacillota</taxon>
        <taxon>Bacilli</taxon>
        <taxon>Bacillales</taxon>
        <taxon>Bacillaceae</taxon>
        <taxon>Aquisalibacillus</taxon>
    </lineage>
</organism>
<feature type="transmembrane region" description="Helical" evidence="1">
    <location>
        <begin position="7"/>
        <end position="30"/>
    </location>
</feature>
<sequence>MKKALEVFAVVCVVLAVILFFAPILIGGAIDEPWQFMLFPFLSGHGIEKVIFVIFGIVNLLLALLVLFIVKKINW</sequence>
<name>A0A3N5C385_9BACI</name>
<keyword evidence="3" id="KW-1185">Reference proteome</keyword>
<dbReference type="RefSeq" id="WP_124220424.1">
    <property type="nucleotide sequence ID" value="NZ_RKRF01000008.1"/>
</dbReference>
<accession>A0A3N5C385</accession>
<dbReference type="EMBL" id="RKRF01000008">
    <property type="protein sequence ID" value="RPF53882.1"/>
    <property type="molecule type" value="Genomic_DNA"/>
</dbReference>
<keyword evidence="1" id="KW-1133">Transmembrane helix</keyword>
<feature type="transmembrane region" description="Helical" evidence="1">
    <location>
        <begin position="50"/>
        <end position="70"/>
    </location>
</feature>
<dbReference type="AlphaFoldDB" id="A0A3N5C385"/>
<comment type="caution">
    <text evidence="2">The sequence shown here is derived from an EMBL/GenBank/DDBJ whole genome shotgun (WGS) entry which is preliminary data.</text>
</comment>
<keyword evidence="1" id="KW-0472">Membrane</keyword>
<evidence type="ECO:0008006" key="4">
    <source>
        <dbReference type="Google" id="ProtNLM"/>
    </source>
</evidence>
<proteinExistence type="predicted"/>
<evidence type="ECO:0000313" key="3">
    <source>
        <dbReference type="Proteomes" id="UP000276443"/>
    </source>
</evidence>